<comment type="caution">
    <text evidence="1">The sequence shown here is derived from an EMBL/GenBank/DDBJ whole genome shotgun (WGS) entry which is preliminary data.</text>
</comment>
<dbReference type="RefSeq" id="WP_246419423.1">
    <property type="nucleotide sequence ID" value="NZ_JACHXU010000006.1"/>
</dbReference>
<protein>
    <submittedName>
        <fullName evidence="1">Uncharacterized protein</fullName>
    </submittedName>
</protein>
<evidence type="ECO:0000313" key="1">
    <source>
        <dbReference type="EMBL" id="MBB3206453.1"/>
    </source>
</evidence>
<accession>A0A7W5H5P1</accession>
<proteinExistence type="predicted"/>
<dbReference type="Proteomes" id="UP000536179">
    <property type="component" value="Unassembled WGS sequence"/>
</dbReference>
<name>A0A7W5H5P1_9BACT</name>
<reference evidence="1 2" key="1">
    <citation type="submission" date="2020-08" db="EMBL/GenBank/DDBJ databases">
        <title>Genomic Encyclopedia of Type Strains, Phase III (KMG-III): the genomes of soil and plant-associated and newly described type strains.</title>
        <authorList>
            <person name="Whitman W."/>
        </authorList>
    </citation>
    <scope>NUCLEOTIDE SEQUENCE [LARGE SCALE GENOMIC DNA]</scope>
    <source>
        <strain evidence="1 2">CECT 8075</strain>
    </source>
</reference>
<keyword evidence="2" id="KW-1185">Reference proteome</keyword>
<evidence type="ECO:0000313" key="2">
    <source>
        <dbReference type="Proteomes" id="UP000536179"/>
    </source>
</evidence>
<organism evidence="1 2">
    <name type="scientific">Aporhodopirellula rubra</name>
    <dbReference type="NCBI Taxonomy" id="980271"/>
    <lineage>
        <taxon>Bacteria</taxon>
        <taxon>Pseudomonadati</taxon>
        <taxon>Planctomycetota</taxon>
        <taxon>Planctomycetia</taxon>
        <taxon>Pirellulales</taxon>
        <taxon>Pirellulaceae</taxon>
        <taxon>Aporhodopirellula</taxon>
    </lineage>
</organism>
<dbReference type="EMBL" id="JACHXU010000006">
    <property type="protein sequence ID" value="MBB3206453.1"/>
    <property type="molecule type" value="Genomic_DNA"/>
</dbReference>
<dbReference type="AlphaFoldDB" id="A0A7W5H5P1"/>
<sequence length="125" mass="14217">MPAYFSFQAYVYHGEGSPLGRTLEQIAENMKALPGLFFEWDGSLTWANQAGGWQIDATVFDDGTQVQYVDLHGRAASRSGCEVLNQRLNDLFQTWGDPAELRLMRLPDRRWQDLQQFAKESLSAD</sequence>
<gene>
    <name evidence="1" type="ORF">FHS27_002262</name>
</gene>